<dbReference type="InterPro" id="IPR047147">
    <property type="entry name" value="FBX5_43"/>
</dbReference>
<dbReference type="FunFam" id="2.20.25.20:FF:000006">
    <property type="entry name" value="F-box only protein 5"/>
    <property type="match status" value="1"/>
</dbReference>
<dbReference type="STRING" id="1676925.ENSPKIP00000003441"/>
<dbReference type="AlphaFoldDB" id="A0A3B3QDE9"/>
<keyword evidence="6" id="KW-0479">Metal-binding</keyword>
<dbReference type="Ensembl" id="ENSPKIT00000027402.1">
    <property type="protein sequence ID" value="ENSPKIP00000003441.1"/>
    <property type="gene ID" value="ENSPKIG00000020947.1"/>
</dbReference>
<feature type="region of interest" description="Disordered" evidence="14">
    <location>
        <begin position="107"/>
        <end position="128"/>
    </location>
</feature>
<dbReference type="PROSITE" id="PS51872">
    <property type="entry name" value="ZF_ZBR"/>
    <property type="match status" value="1"/>
</dbReference>
<dbReference type="PANTHER" id="PTHR15493">
    <property type="entry name" value="F-BOX ONLY PROTEIN 5 AND 43"/>
    <property type="match status" value="1"/>
</dbReference>
<feature type="domain" description="ZBR-type" evidence="15">
    <location>
        <begin position="295"/>
        <end position="343"/>
    </location>
</feature>
<keyword evidence="8" id="KW-0498">Mitosis</keyword>
<keyword evidence="10" id="KW-0862">Zinc</keyword>
<evidence type="ECO:0000256" key="2">
    <source>
        <dbReference type="ARBA" id="ARBA00004496"/>
    </source>
</evidence>
<dbReference type="Proteomes" id="UP000261540">
    <property type="component" value="Unplaced"/>
</dbReference>
<keyword evidence="12" id="KW-0131">Cell cycle</keyword>
<evidence type="ECO:0000256" key="4">
    <source>
        <dbReference type="ARBA" id="ARBA00022490"/>
    </source>
</evidence>
<comment type="subcellular location">
    <subcellularLocation>
        <location evidence="2">Cytoplasm</location>
    </subcellularLocation>
    <subcellularLocation>
        <location evidence="1">Nucleus</location>
    </subcellularLocation>
</comment>
<dbReference type="KEGG" id="pki:111852320"/>
<evidence type="ECO:0000256" key="10">
    <source>
        <dbReference type="ARBA" id="ARBA00022833"/>
    </source>
</evidence>
<evidence type="ECO:0000256" key="8">
    <source>
        <dbReference type="ARBA" id="ARBA00022776"/>
    </source>
</evidence>
<evidence type="ECO:0000256" key="7">
    <source>
        <dbReference type="ARBA" id="ARBA00022771"/>
    </source>
</evidence>
<dbReference type="GeneTree" id="ENSGT00530000063692"/>
<dbReference type="Pfam" id="PF00646">
    <property type="entry name" value="F-box"/>
    <property type="match status" value="1"/>
</dbReference>
<evidence type="ECO:0000256" key="1">
    <source>
        <dbReference type="ARBA" id="ARBA00004123"/>
    </source>
</evidence>
<evidence type="ECO:0000256" key="14">
    <source>
        <dbReference type="SAM" id="MobiDB-lite"/>
    </source>
</evidence>
<name>A0A3B3QDE9_9TELE</name>
<keyword evidence="5" id="KW-0132">Cell division</keyword>
<dbReference type="InterPro" id="IPR036047">
    <property type="entry name" value="F-box-like_dom_sf"/>
</dbReference>
<evidence type="ECO:0000256" key="9">
    <source>
        <dbReference type="ARBA" id="ARBA00022786"/>
    </source>
</evidence>
<proteinExistence type="predicted"/>
<keyword evidence="17" id="KW-1185">Reference proteome</keyword>
<feature type="compositionally biased region" description="Polar residues" evidence="14">
    <location>
        <begin position="47"/>
        <end position="59"/>
    </location>
</feature>
<feature type="compositionally biased region" description="Low complexity" evidence="14">
    <location>
        <begin position="350"/>
        <end position="360"/>
    </location>
</feature>
<dbReference type="GO" id="GO:0005737">
    <property type="term" value="C:cytoplasm"/>
    <property type="evidence" value="ECO:0007669"/>
    <property type="project" value="UniProtKB-SubCell"/>
</dbReference>
<dbReference type="GO" id="GO:0051301">
    <property type="term" value="P:cell division"/>
    <property type="evidence" value="ECO:0007669"/>
    <property type="project" value="UniProtKB-KW"/>
</dbReference>
<evidence type="ECO:0000256" key="11">
    <source>
        <dbReference type="ARBA" id="ARBA00023242"/>
    </source>
</evidence>
<evidence type="ECO:0000256" key="3">
    <source>
        <dbReference type="ARBA" id="ARBA00004906"/>
    </source>
</evidence>
<feature type="region of interest" description="Disordered" evidence="14">
    <location>
        <begin position="350"/>
        <end position="369"/>
    </location>
</feature>
<evidence type="ECO:0000313" key="17">
    <source>
        <dbReference type="Proteomes" id="UP000261540"/>
    </source>
</evidence>
<sequence length="369" mass="40807">MKCGADNGGLSKEKTSPWKNVESGSLKPQCSPCVKAINFNLNDDVKPSSNKENQDSLSSGLHDGGLFDNESINVQEDSGYLSLHNSHIEHEEQDSVAADPCGQLQDGKGSISVQAGEDPCETSQSHPNLPQLQFQHTVCRHLAESYKKTKRYDLTAIRFLAKGSGLQMVIGGKMGLDYLDILQILWEKDMKHILTKILRLLGDTDLINCKRVNRSWQKIVLQDIKARKRCHAAERPFWESRKSSPFSTRDLAASRVALSCIQGLASTPKQNKNCSRQTRSIEYQEVVSTLKQHECLKKCRRCGSPAKCNPATLRATCTRASCGFDFCTQCLCDYHGSSLCPLRTPGPVGLSPSSPVVGGSRSKRNIRRL</sequence>
<protein>
    <submittedName>
        <fullName evidence="16">F-box protein 5</fullName>
    </submittedName>
</protein>
<evidence type="ECO:0000313" key="16">
    <source>
        <dbReference type="Ensembl" id="ENSPKIP00000003441.1"/>
    </source>
</evidence>
<dbReference type="GO" id="GO:0008270">
    <property type="term" value="F:zinc ion binding"/>
    <property type="evidence" value="ECO:0007669"/>
    <property type="project" value="UniProtKB-KW"/>
</dbReference>
<dbReference type="InterPro" id="IPR001810">
    <property type="entry name" value="F-box_dom"/>
</dbReference>
<organism evidence="16 17">
    <name type="scientific">Paramormyrops kingsleyae</name>
    <dbReference type="NCBI Taxonomy" id="1676925"/>
    <lineage>
        <taxon>Eukaryota</taxon>
        <taxon>Metazoa</taxon>
        <taxon>Chordata</taxon>
        <taxon>Craniata</taxon>
        <taxon>Vertebrata</taxon>
        <taxon>Euteleostomi</taxon>
        <taxon>Actinopterygii</taxon>
        <taxon>Neopterygii</taxon>
        <taxon>Teleostei</taxon>
        <taxon>Osteoglossocephala</taxon>
        <taxon>Osteoglossomorpha</taxon>
        <taxon>Osteoglossiformes</taxon>
        <taxon>Mormyridae</taxon>
        <taxon>Paramormyrops</taxon>
    </lineage>
</organism>
<evidence type="ECO:0000256" key="5">
    <source>
        <dbReference type="ARBA" id="ARBA00022618"/>
    </source>
</evidence>
<reference evidence="16" key="2">
    <citation type="submission" date="2025-09" db="UniProtKB">
        <authorList>
            <consortium name="Ensembl"/>
        </authorList>
    </citation>
    <scope>IDENTIFICATION</scope>
</reference>
<reference evidence="16" key="1">
    <citation type="submission" date="2025-08" db="UniProtKB">
        <authorList>
            <consortium name="Ensembl"/>
        </authorList>
    </citation>
    <scope>IDENTIFICATION</scope>
</reference>
<keyword evidence="9" id="KW-0833">Ubl conjugation pathway</keyword>
<accession>A0A3B3QDE9</accession>
<dbReference type="GO" id="GO:0005634">
    <property type="term" value="C:nucleus"/>
    <property type="evidence" value="ECO:0007669"/>
    <property type="project" value="UniProtKB-SubCell"/>
</dbReference>
<dbReference type="OrthoDB" id="9984940at2759"/>
<dbReference type="SUPFAM" id="SSF81383">
    <property type="entry name" value="F-box domain"/>
    <property type="match status" value="1"/>
</dbReference>
<keyword evidence="4" id="KW-0963">Cytoplasm</keyword>
<evidence type="ECO:0000259" key="15">
    <source>
        <dbReference type="PROSITE" id="PS51872"/>
    </source>
</evidence>
<dbReference type="PANTHER" id="PTHR15493:SF8">
    <property type="entry name" value="F-BOX ONLY PROTEIN 5"/>
    <property type="match status" value="1"/>
</dbReference>
<feature type="region of interest" description="Disordered" evidence="14">
    <location>
        <begin position="41"/>
        <end position="69"/>
    </location>
</feature>
<feature type="region of interest" description="Disordered" evidence="14">
    <location>
        <begin position="1"/>
        <end position="29"/>
    </location>
</feature>
<dbReference type="GO" id="GO:0045835">
    <property type="term" value="P:negative regulation of meiotic nuclear division"/>
    <property type="evidence" value="ECO:0007669"/>
    <property type="project" value="InterPro"/>
</dbReference>
<dbReference type="UniPathway" id="UPA00143"/>
<evidence type="ECO:0000256" key="6">
    <source>
        <dbReference type="ARBA" id="ARBA00022723"/>
    </source>
</evidence>
<dbReference type="GO" id="GO:0016567">
    <property type="term" value="P:protein ubiquitination"/>
    <property type="evidence" value="ECO:0007669"/>
    <property type="project" value="UniProtKB-UniPathway"/>
</dbReference>
<keyword evidence="11" id="KW-0539">Nucleus</keyword>
<dbReference type="Gene3D" id="2.20.25.20">
    <property type="match status" value="1"/>
</dbReference>
<evidence type="ECO:0000256" key="12">
    <source>
        <dbReference type="ARBA" id="ARBA00023306"/>
    </source>
</evidence>
<evidence type="ECO:0000256" key="13">
    <source>
        <dbReference type="PROSITE-ProRule" id="PRU01220"/>
    </source>
</evidence>
<dbReference type="Gene3D" id="1.20.1280.50">
    <property type="match status" value="1"/>
</dbReference>
<keyword evidence="7 13" id="KW-0863">Zinc-finger</keyword>
<comment type="pathway">
    <text evidence="3">Protein modification; protein ubiquitination.</text>
</comment>
<dbReference type="CTD" id="26271"/>
<dbReference type="GO" id="GO:0007088">
    <property type="term" value="P:regulation of mitotic nuclear division"/>
    <property type="evidence" value="ECO:0007669"/>
    <property type="project" value="InterPro"/>
</dbReference>
<dbReference type="InterPro" id="IPR044064">
    <property type="entry name" value="ZF_ZBR"/>
</dbReference>